<dbReference type="Proteomes" id="UP001470230">
    <property type="component" value="Unassembled WGS sequence"/>
</dbReference>
<organism evidence="3 4">
    <name type="scientific">Tritrichomonas musculus</name>
    <dbReference type="NCBI Taxonomy" id="1915356"/>
    <lineage>
        <taxon>Eukaryota</taxon>
        <taxon>Metamonada</taxon>
        <taxon>Parabasalia</taxon>
        <taxon>Tritrichomonadida</taxon>
        <taxon>Tritrichomonadidae</taxon>
        <taxon>Tritrichomonas</taxon>
    </lineage>
</organism>
<dbReference type="InterPro" id="IPR011009">
    <property type="entry name" value="Kinase-like_dom_sf"/>
</dbReference>
<comment type="caution">
    <text evidence="3">The sequence shown here is derived from an EMBL/GenBank/DDBJ whole genome shotgun (WGS) entry which is preliminary data.</text>
</comment>
<sequence>MLDSFGELKKHIQNKTDIFIDKMLVETIYQYNFNLITDNSFFKQNDEQTIYDNIKKSKFITIDQNKLLNQKTNDKYYIIGFEKTIIILNESSLYFLQALLTINSELSVCFLSNDIIINNENIQIQNPEIENNQNFKVEIDNFSDKMKLYKKYKFMYKIWSIISRCISAYLIKKCYLKLSKNRNVFLFDCQSTEIINDEDYFELRDVASGSLFQTILIYHIKKEELMLLKKPFVVNEESLNLIKRETQNYQKNNIPFMPIFYGTTKNNNFIVIEYIRGETLQNIHHMNFTFDDKINAISEILQSFFFIHLNNFVYRDLKPNNVMVDENKTIVLIDFDRLIDMEDFDVDNPTLDWASIYIAPEICKTGNFSFKSDIYSLGKLIDYIMNQTNFDLDKTSQLKELILKCTDENPEKRPSTILVIQEFYQIFHENIKIEFLSNLMNEISNMISDVIYIVLFYNYLLSDLLISLGYYNYDATFGVLNYNKAKFYLEIAINLNNPVAQFYMGHIYENELNIDKAIYYYHLSSKQNFPMAFFRLGLIYFTKKYCYQDISKAIHYLKLAAEQNIPDAIVLLGSLYLSGKEVPVDINQGVHYLTIAAKLNHPKAQFFLGKFYSEGLCAERNINKALYYFNLAANQNEPESLFELGYMYHFGGFVLRDINRAIYYYTRASKQNHIEAHFALGLIYLNEIDVSPDYDKANHYLTLAANYNHPKAQFFLGKMYLDQRSESSINKAIHYLKLAGDQNIAEAYFLLGFIYTNCLPQDMNTAFQYFKLAARLSHPKALYVLGCIYYEGEYGLKDANKAIYYFNSAANLNEPNAYFYLGYIYHKGDSIIKQDIDKAIYYYKLAANENLSDAYTNLGLIYYNGIDKVRDIQLAIIYFKHGSKLNDSESNFMLGIIYYENKYIKQDINQAIYYFSLAANQQNPKAYIYLGSIYSENKNVKRDINKAIYYFSLAANQSLPDAYFKLGSIYLNIDINKSFHYFTLGSNLNCPNSQFILGNIYYRGLFTPKDIKKGLYFIALSAKNGHKHSLFLYGYVLHEGKNIKKDITAAIKLYKEASSFNCQYAKNNFGIIHKFGFGNEVVANSANAVVYFKEAIHQKNDFLSMYNLANIYIFDDAIKQDIDTSIDLLIRSSPYFYHSTFLLYLVLLNKFGYDINAIMKFIDEKANHSCELSSKIMEMFNKTQYFPRSVFKEAFDSYKDHLFLYDFDINPISFLDFQDQANYQNPLQNKNVKNISEKFYEGFGLSI</sequence>
<dbReference type="SUPFAM" id="SSF56112">
    <property type="entry name" value="Protein kinase-like (PK-like)"/>
    <property type="match status" value="1"/>
</dbReference>
<evidence type="ECO:0000259" key="2">
    <source>
        <dbReference type="PROSITE" id="PS50011"/>
    </source>
</evidence>
<feature type="domain" description="Protein kinase" evidence="2">
    <location>
        <begin position="200"/>
        <end position="431"/>
    </location>
</feature>
<comment type="similarity">
    <text evidence="1">Belongs to the sel-1 family.</text>
</comment>
<dbReference type="Pfam" id="PF08238">
    <property type="entry name" value="Sel1"/>
    <property type="match status" value="17"/>
</dbReference>
<dbReference type="PANTHER" id="PTHR11102">
    <property type="entry name" value="SEL-1-LIKE PROTEIN"/>
    <property type="match status" value="1"/>
</dbReference>
<dbReference type="EMBL" id="JAPFFF010000004">
    <property type="protein sequence ID" value="KAK8892682.1"/>
    <property type="molecule type" value="Genomic_DNA"/>
</dbReference>
<dbReference type="InterPro" id="IPR011990">
    <property type="entry name" value="TPR-like_helical_dom_sf"/>
</dbReference>
<dbReference type="Gene3D" id="1.25.40.10">
    <property type="entry name" value="Tetratricopeptide repeat domain"/>
    <property type="match status" value="5"/>
</dbReference>
<dbReference type="InterPro" id="IPR008271">
    <property type="entry name" value="Ser/Thr_kinase_AS"/>
</dbReference>
<keyword evidence="4" id="KW-1185">Reference proteome</keyword>
<dbReference type="Pfam" id="PF00069">
    <property type="entry name" value="Pkinase"/>
    <property type="match status" value="1"/>
</dbReference>
<reference evidence="3 4" key="1">
    <citation type="submission" date="2024-04" db="EMBL/GenBank/DDBJ databases">
        <title>Tritrichomonas musculus Genome.</title>
        <authorList>
            <person name="Alves-Ferreira E."/>
            <person name="Grigg M."/>
            <person name="Lorenzi H."/>
            <person name="Galac M."/>
        </authorList>
    </citation>
    <scope>NUCLEOTIDE SEQUENCE [LARGE SCALE GENOMIC DNA]</scope>
    <source>
        <strain evidence="3 4">EAF2021</strain>
    </source>
</reference>
<dbReference type="SMART" id="SM00671">
    <property type="entry name" value="SEL1"/>
    <property type="match status" value="19"/>
</dbReference>
<evidence type="ECO:0000313" key="3">
    <source>
        <dbReference type="EMBL" id="KAK8892682.1"/>
    </source>
</evidence>
<dbReference type="PANTHER" id="PTHR11102:SF160">
    <property type="entry name" value="ERAD-ASSOCIATED E3 UBIQUITIN-PROTEIN LIGASE COMPONENT HRD3"/>
    <property type="match status" value="1"/>
</dbReference>
<proteinExistence type="inferred from homology"/>
<dbReference type="SMART" id="SM00220">
    <property type="entry name" value="S_TKc"/>
    <property type="match status" value="1"/>
</dbReference>
<dbReference type="Gene3D" id="1.10.510.10">
    <property type="entry name" value="Transferase(Phosphotransferase) domain 1"/>
    <property type="match status" value="1"/>
</dbReference>
<dbReference type="SUPFAM" id="SSF81901">
    <property type="entry name" value="HCP-like"/>
    <property type="match status" value="3"/>
</dbReference>
<protein>
    <recommendedName>
        <fullName evidence="2">Protein kinase domain-containing protein</fullName>
    </recommendedName>
</protein>
<dbReference type="InterPro" id="IPR006597">
    <property type="entry name" value="Sel1-like"/>
</dbReference>
<accession>A0ABR2KQJ6</accession>
<dbReference type="PROSITE" id="PS00108">
    <property type="entry name" value="PROTEIN_KINASE_ST"/>
    <property type="match status" value="1"/>
</dbReference>
<evidence type="ECO:0000256" key="1">
    <source>
        <dbReference type="ARBA" id="ARBA00038101"/>
    </source>
</evidence>
<gene>
    <name evidence="3" type="ORF">M9Y10_029922</name>
</gene>
<dbReference type="InterPro" id="IPR000719">
    <property type="entry name" value="Prot_kinase_dom"/>
</dbReference>
<name>A0ABR2KQJ6_9EUKA</name>
<evidence type="ECO:0000313" key="4">
    <source>
        <dbReference type="Proteomes" id="UP001470230"/>
    </source>
</evidence>
<dbReference type="PROSITE" id="PS50011">
    <property type="entry name" value="PROTEIN_KINASE_DOM"/>
    <property type="match status" value="1"/>
</dbReference>
<dbReference type="InterPro" id="IPR050767">
    <property type="entry name" value="Sel1_AlgK"/>
</dbReference>